<dbReference type="RefSeq" id="WP_014109850.1">
    <property type="nucleotide sequence ID" value="NC_016041.1"/>
</dbReference>
<dbReference type="eggNOG" id="COG5544">
    <property type="taxonomic scope" value="Bacteria"/>
</dbReference>
<dbReference type="OrthoDB" id="9997at2"/>
<accession>G4QMM5</accession>
<sequence length="443" mass="48867">MNRFIKVTAFAFVGLFFLFIVLLIDLSPTVSKNAHVQVENAENVSTLIGQLRKSFRNRYQSQQIDISYSQAESLLGFTQRALPNVSSELKLAALNAKIMVSYQLPSYFFSSYVNFSIKVVQDSRLNVESVSIGSVTIPGGWALKWAEALANSYTNSEVASKAIQLVAKTEISPNQVIVSLNPLDSLLRELKNIKTSGDGNEMQLLKIKTAHYLRVLDSLPSPDALNVQNKDVQQNKDTSLSYYLHKVMLEAKAMSAKDPQGNSNSATLENEAAIMALAIYAGHRRFSTLFGDLSFAVDPIPTVRQKPVLANRQDLSLHFIFSAAIKLLSEQGISVAVGEFKELMDRGKGGSGYSFIDLAADMAGANFAALAVDPRTAEKIQDIMSSGANEFLFFPSIEGLDEGMDKSKFRQKYTNIESKEYLKVVEEIEKRMGELPIGVMSNL</sequence>
<reference evidence="1 2" key="1">
    <citation type="journal article" date="2011" name="J. Bacteriol.">
        <title>Complete genome sequence of seawater bacterium Glaciecola nitratireducens FR1064T.</title>
        <authorList>
            <person name="Bian F."/>
            <person name="Qin Q.L."/>
            <person name="Xie B.B."/>
            <person name="Shu Y.L."/>
            <person name="Zhang X.Y."/>
            <person name="Yu Y."/>
            <person name="Chen B."/>
            <person name="Chen X.L."/>
            <person name="Zhou B.C."/>
            <person name="Zhang Y.Z."/>
        </authorList>
    </citation>
    <scope>NUCLEOTIDE SEQUENCE [LARGE SCALE GENOMIC DNA]</scope>
    <source>
        <strain evidence="2">JCM 12485 / KCTC 12276 / FR1064</strain>
    </source>
</reference>
<dbReference type="STRING" id="1085623.GNIT_2880"/>
<dbReference type="KEGG" id="gni:GNIT_2880"/>
<dbReference type="AlphaFoldDB" id="G4QMM5"/>
<gene>
    <name evidence="1" type="ordered locus">GNIT_2880</name>
</gene>
<evidence type="ECO:0000313" key="1">
    <source>
        <dbReference type="EMBL" id="AEP30977.1"/>
    </source>
</evidence>
<name>G4QMM5_GLANF</name>
<proteinExistence type="predicted"/>
<dbReference type="EMBL" id="CP003060">
    <property type="protein sequence ID" value="AEP30977.1"/>
    <property type="molecule type" value="Genomic_DNA"/>
</dbReference>
<organism evidence="1 2">
    <name type="scientific">Glaciecola nitratireducens (strain JCM 12485 / KCTC 12276 / FR1064)</name>
    <dbReference type="NCBI Taxonomy" id="1085623"/>
    <lineage>
        <taxon>Bacteria</taxon>
        <taxon>Pseudomonadati</taxon>
        <taxon>Pseudomonadota</taxon>
        <taxon>Gammaproteobacteria</taxon>
        <taxon>Alteromonadales</taxon>
        <taxon>Alteromonadaceae</taxon>
        <taxon>Brumicola</taxon>
    </lineage>
</organism>
<dbReference type="HOGENOM" id="CLU_048873_0_0_6"/>
<dbReference type="Proteomes" id="UP000009282">
    <property type="component" value="Chromosome"/>
</dbReference>
<keyword evidence="2" id="KW-1185">Reference proteome</keyword>
<evidence type="ECO:0000313" key="2">
    <source>
        <dbReference type="Proteomes" id="UP000009282"/>
    </source>
</evidence>
<protein>
    <submittedName>
        <fullName evidence="1">Uncharacterized protein</fullName>
    </submittedName>
</protein>